<dbReference type="Proteomes" id="UP000373449">
    <property type="component" value="Unassembled WGS sequence"/>
</dbReference>
<name>A0A2C6C7M4_9GAMM</name>
<keyword evidence="4" id="KW-1185">Reference proteome</keyword>
<evidence type="ECO:0000256" key="1">
    <source>
        <dbReference type="SAM" id="SignalP"/>
    </source>
</evidence>
<dbReference type="RefSeq" id="WP_029096383.1">
    <property type="nucleotide sequence ID" value="NZ_CAADJA010000002.1"/>
</dbReference>
<dbReference type="Proteomes" id="UP000224974">
    <property type="component" value="Unassembled WGS sequence"/>
</dbReference>
<evidence type="ECO:0008006" key="6">
    <source>
        <dbReference type="Google" id="ProtNLM"/>
    </source>
</evidence>
<dbReference type="OrthoDB" id="6624429at2"/>
<protein>
    <recommendedName>
        <fullName evidence="6">Fimbrial protein</fullName>
    </recommendedName>
</protein>
<dbReference type="STRING" id="1111728.GCA_000427805_01412"/>
<organism evidence="2 4">
    <name type="scientific">Budvicia aquatica</name>
    <dbReference type="NCBI Taxonomy" id="82979"/>
    <lineage>
        <taxon>Bacteria</taxon>
        <taxon>Pseudomonadati</taxon>
        <taxon>Pseudomonadota</taxon>
        <taxon>Gammaproteobacteria</taxon>
        <taxon>Enterobacterales</taxon>
        <taxon>Budviciaceae</taxon>
        <taxon>Budvicia</taxon>
    </lineage>
</organism>
<accession>A0A2C6C7M4</accession>
<reference evidence="3 5" key="3">
    <citation type="submission" date="2019-03" db="EMBL/GenBank/DDBJ databases">
        <authorList>
            <consortium name="Pathogen Informatics"/>
        </authorList>
    </citation>
    <scope>NUCLEOTIDE SEQUENCE [LARGE SCALE GENOMIC DNA]</scope>
    <source>
        <strain evidence="3 5">NCTC12282</strain>
    </source>
</reference>
<feature type="signal peptide" evidence="1">
    <location>
        <begin position="1"/>
        <end position="22"/>
    </location>
</feature>
<dbReference type="AlphaFoldDB" id="A0A2C6C7M4"/>
<reference evidence="2" key="1">
    <citation type="submission" date="2017-09" db="EMBL/GenBank/DDBJ databases">
        <title>FDA dAtabase for Regulatory Grade micrObial Sequences (FDA-ARGOS): Supporting development and validation of Infectious Disease Dx tests.</title>
        <authorList>
            <person name="Minogue T."/>
            <person name="Wolcott M."/>
            <person name="Wasieloski L."/>
            <person name="Aguilar W."/>
            <person name="Moore D."/>
            <person name="Tallon L.J."/>
            <person name="Sadzewicz L."/>
            <person name="Ott S."/>
            <person name="Zhao X."/>
            <person name="Nagaraj S."/>
            <person name="Vavikolanu K."/>
            <person name="Aluvathingal J."/>
            <person name="Nadendla S."/>
            <person name="Sichtig H."/>
        </authorList>
    </citation>
    <scope>NUCLEOTIDE SEQUENCE</scope>
    <source>
        <strain evidence="2">FDAARGOS_387</strain>
    </source>
</reference>
<reference evidence="4" key="2">
    <citation type="submission" date="2017-09" db="EMBL/GenBank/DDBJ databases">
        <title>FDA dAtabase for Regulatory Grade micrObial Sequences (FDA-ARGOS): Supporting development and validation of Infectious Disease Dx tests.</title>
        <authorList>
            <person name="Minogue T."/>
            <person name="Wolcott M."/>
            <person name="Wasieloski L."/>
            <person name="Aguilar W."/>
            <person name="Moore D."/>
            <person name="Tallon L."/>
            <person name="Sadzewicz L."/>
            <person name="Ott S."/>
            <person name="Zhao X."/>
            <person name="Nagaraj S."/>
            <person name="Vavikolanu K."/>
            <person name="Aluvathingal J."/>
            <person name="Nadendla S."/>
            <person name="Sichtig H."/>
        </authorList>
    </citation>
    <scope>NUCLEOTIDE SEQUENCE [LARGE SCALE GENOMIC DNA]</scope>
    <source>
        <strain evidence="4">FDAARGOS_387</strain>
    </source>
</reference>
<keyword evidence="1" id="KW-0732">Signal</keyword>
<dbReference type="EMBL" id="PDDX01000001">
    <property type="protein sequence ID" value="PHI32330.1"/>
    <property type="molecule type" value="Genomic_DNA"/>
</dbReference>
<proteinExistence type="predicted"/>
<evidence type="ECO:0000313" key="5">
    <source>
        <dbReference type="Proteomes" id="UP000373449"/>
    </source>
</evidence>
<evidence type="ECO:0000313" key="2">
    <source>
        <dbReference type="EMBL" id="PHI32330.1"/>
    </source>
</evidence>
<sequence length="172" mass="18719">MNKLIVTFGLVYVLLASQQALAVVSVRTSIDVTAEIASSVRVIYDHNADVTEGNVQVKLEDKNSYMVGMTKSFHFIGNANMVNLKLEGSTGLKKVGDPNNFIMPIGSTWYSSPTKPMSSTGFNAEAKVYATVTEIPATDEGIYIRFISAQRTETYPLGNYSGTYTLTVTPKS</sequence>
<gene>
    <name evidence="2" type="ORF">CRN84_24930</name>
    <name evidence="3" type="ORF">NCTC12282_00162</name>
</gene>
<feature type="chain" id="PRO_5036036568" description="Fimbrial protein" evidence="1">
    <location>
        <begin position="23"/>
        <end position="172"/>
    </location>
</feature>
<evidence type="ECO:0000313" key="4">
    <source>
        <dbReference type="Proteomes" id="UP000224974"/>
    </source>
</evidence>
<dbReference type="EMBL" id="CAADJA010000002">
    <property type="protein sequence ID" value="VFS45290.1"/>
    <property type="molecule type" value="Genomic_DNA"/>
</dbReference>
<evidence type="ECO:0000313" key="3">
    <source>
        <dbReference type="EMBL" id="VFS45290.1"/>
    </source>
</evidence>